<feature type="domain" description="N-acetyltransferase" evidence="1">
    <location>
        <begin position="12"/>
        <end position="98"/>
    </location>
</feature>
<evidence type="ECO:0000313" key="2">
    <source>
        <dbReference type="EMBL" id="ROR97209.1"/>
    </source>
</evidence>
<dbReference type="InterPro" id="IPR016181">
    <property type="entry name" value="Acyl_CoA_acyltransferase"/>
</dbReference>
<evidence type="ECO:0000313" key="3">
    <source>
        <dbReference type="Proteomes" id="UP000275356"/>
    </source>
</evidence>
<dbReference type="AlphaFoldDB" id="A0A3N2DBN2"/>
<accession>A0A3N2DBN2</accession>
<keyword evidence="3" id="KW-1185">Reference proteome</keyword>
<dbReference type="PANTHER" id="PTHR31435:SF10">
    <property type="entry name" value="BSR4717 PROTEIN"/>
    <property type="match status" value="1"/>
</dbReference>
<dbReference type="RefSeq" id="WP_123739292.1">
    <property type="nucleotide sequence ID" value="NZ_CALFQU010000005.1"/>
</dbReference>
<dbReference type="InterPro" id="IPR045057">
    <property type="entry name" value="Gcn5-rel_NAT"/>
</dbReference>
<reference evidence="2 3" key="1">
    <citation type="submission" date="2018-11" db="EMBL/GenBank/DDBJ databases">
        <title>Sequencing the genomes of 1000 actinobacteria strains.</title>
        <authorList>
            <person name="Klenk H.-P."/>
        </authorList>
    </citation>
    <scope>NUCLEOTIDE SEQUENCE [LARGE SCALE GENOMIC DNA]</scope>
    <source>
        <strain evidence="2 3">DSM 13521</strain>
    </source>
</reference>
<dbReference type="OrthoDB" id="5405911at2"/>
<comment type="caution">
    <text evidence="2">The sequence shown here is derived from an EMBL/GenBank/DDBJ whole genome shotgun (WGS) entry which is preliminary data.</text>
</comment>
<sequence length="113" mass="12340">MDTPTDRDIEVTERPERYRYEITVDGQLAGIVAYDVVDDVTVMTHTVMQEAFDGQGFASIMVDRAIADVAARGGAVAATCPFVRHWLSKNHQHDAAVVALPEAIAGARLLEEL</sequence>
<dbReference type="SUPFAM" id="SSF55729">
    <property type="entry name" value="Acyl-CoA N-acyltransferases (Nat)"/>
    <property type="match status" value="1"/>
</dbReference>
<organism evidence="2 3">
    <name type="scientific">Salana multivorans</name>
    <dbReference type="NCBI Taxonomy" id="120377"/>
    <lineage>
        <taxon>Bacteria</taxon>
        <taxon>Bacillati</taxon>
        <taxon>Actinomycetota</taxon>
        <taxon>Actinomycetes</taxon>
        <taxon>Micrococcales</taxon>
        <taxon>Beutenbergiaceae</taxon>
        <taxon>Salana</taxon>
    </lineage>
</organism>
<protein>
    <recommendedName>
        <fullName evidence="1">N-acetyltransferase domain-containing protein</fullName>
    </recommendedName>
</protein>
<dbReference type="PROSITE" id="PS51729">
    <property type="entry name" value="GNAT_YJDJ"/>
    <property type="match status" value="1"/>
</dbReference>
<dbReference type="Gene3D" id="3.40.630.30">
    <property type="match status" value="1"/>
</dbReference>
<gene>
    <name evidence="2" type="ORF">EDD28_1805</name>
</gene>
<proteinExistence type="predicted"/>
<dbReference type="EMBL" id="RKHQ01000001">
    <property type="protein sequence ID" value="ROR97209.1"/>
    <property type="molecule type" value="Genomic_DNA"/>
</dbReference>
<evidence type="ECO:0000259" key="1">
    <source>
        <dbReference type="PROSITE" id="PS51729"/>
    </source>
</evidence>
<dbReference type="Pfam" id="PF14542">
    <property type="entry name" value="Acetyltransf_CG"/>
    <property type="match status" value="1"/>
</dbReference>
<dbReference type="Proteomes" id="UP000275356">
    <property type="component" value="Unassembled WGS sequence"/>
</dbReference>
<dbReference type="InterPro" id="IPR031165">
    <property type="entry name" value="GNAT_YJDJ"/>
</dbReference>
<name>A0A3N2DBN2_9MICO</name>
<dbReference type="PANTHER" id="PTHR31435">
    <property type="entry name" value="PROTEIN NATD1"/>
    <property type="match status" value="1"/>
</dbReference>